<dbReference type="InterPro" id="IPR036899">
    <property type="entry name" value="Ribosomal_uL13_sf"/>
</dbReference>
<dbReference type="OrthoDB" id="9801330at2"/>
<comment type="subunit">
    <text evidence="5">Part of the 50S ribosomal subunit.</text>
</comment>
<evidence type="ECO:0000256" key="4">
    <source>
        <dbReference type="ARBA" id="ARBA00035201"/>
    </source>
</evidence>
<evidence type="ECO:0000313" key="9">
    <source>
        <dbReference type="Proteomes" id="UP000035709"/>
    </source>
</evidence>
<dbReference type="PATRIC" id="fig|1600.4.peg.395"/>
<evidence type="ECO:0000313" key="8">
    <source>
        <dbReference type="EMBL" id="BAQ56776.1"/>
    </source>
</evidence>
<keyword evidence="9" id="KW-1185">Reference proteome</keyword>
<dbReference type="PIRSF" id="PIRSF002181">
    <property type="entry name" value="Ribosomal_L13"/>
    <property type="match status" value="1"/>
</dbReference>
<sequence>MRTTQLAKPNEIERKWYIIDATDISLGRLSAAIATILRGKNKPQYTPNVDTGDNVIVINASKLKLTGKKAAKKLYYHHSEYRGGMRITSAGEMRADNPVRLLELSVKGMLPKNTLGRQEFMKMHVYANADHKQEAQKPEKLDINKLI</sequence>
<dbReference type="InterPro" id="IPR005822">
    <property type="entry name" value="Ribosomal_uL13"/>
</dbReference>
<keyword evidence="3 5" id="KW-0687">Ribonucleoprotein</keyword>
<dbReference type="FunFam" id="3.90.1180.10:FF:000001">
    <property type="entry name" value="50S ribosomal protein L13"/>
    <property type="match status" value="1"/>
</dbReference>
<evidence type="ECO:0000256" key="2">
    <source>
        <dbReference type="ARBA" id="ARBA00022980"/>
    </source>
</evidence>
<dbReference type="EMBL" id="AP014808">
    <property type="protein sequence ID" value="BAQ56776.1"/>
    <property type="molecule type" value="Genomic_DNA"/>
</dbReference>
<accession>A0A0D6A218</accession>
<evidence type="ECO:0000256" key="3">
    <source>
        <dbReference type="ARBA" id="ARBA00023274"/>
    </source>
</evidence>
<dbReference type="InterPro" id="IPR005823">
    <property type="entry name" value="Ribosomal_uL13_bac-type"/>
</dbReference>
<dbReference type="STRING" id="1600.LBAT_0387"/>
<dbReference type="SUPFAM" id="SSF52161">
    <property type="entry name" value="Ribosomal protein L13"/>
    <property type="match status" value="1"/>
</dbReference>
<dbReference type="PANTHER" id="PTHR11545">
    <property type="entry name" value="RIBOSOMAL PROTEIN L13"/>
    <property type="match status" value="1"/>
</dbReference>
<keyword evidence="2 5" id="KW-0689">Ribosomal protein</keyword>
<dbReference type="GO" id="GO:0017148">
    <property type="term" value="P:negative regulation of translation"/>
    <property type="evidence" value="ECO:0007669"/>
    <property type="project" value="TreeGrafter"/>
</dbReference>
<dbReference type="Gene3D" id="3.90.1180.10">
    <property type="entry name" value="Ribosomal protein L13"/>
    <property type="match status" value="1"/>
</dbReference>
<protein>
    <recommendedName>
        <fullName evidence="4 5">Large ribosomal subunit protein uL13</fullName>
    </recommendedName>
</protein>
<name>A0A0D6A218_9LACO</name>
<dbReference type="InterPro" id="IPR023563">
    <property type="entry name" value="Ribosomal_uL13_CS"/>
</dbReference>
<reference evidence="8 9" key="1">
    <citation type="submission" date="2015-03" db="EMBL/GenBank/DDBJ databases">
        <title>Complete genome sequence of Lactobacillus acetotolerans NBRC 13120.</title>
        <authorList>
            <person name="Toh H."/>
            <person name="Morita H."/>
            <person name="Fujita N."/>
        </authorList>
    </citation>
    <scope>NUCLEOTIDE SEQUENCE [LARGE SCALE GENOMIC DNA]</scope>
    <source>
        <strain evidence="8 9">NBRC 13120</strain>
    </source>
</reference>
<dbReference type="GO" id="GO:0003735">
    <property type="term" value="F:structural constituent of ribosome"/>
    <property type="evidence" value="ECO:0007669"/>
    <property type="project" value="InterPro"/>
</dbReference>
<dbReference type="GO" id="GO:0003729">
    <property type="term" value="F:mRNA binding"/>
    <property type="evidence" value="ECO:0007669"/>
    <property type="project" value="TreeGrafter"/>
</dbReference>
<dbReference type="PROSITE" id="PS00783">
    <property type="entry name" value="RIBOSOMAL_L13"/>
    <property type="match status" value="1"/>
</dbReference>
<dbReference type="NCBIfam" id="TIGR01066">
    <property type="entry name" value="rplM_bact"/>
    <property type="match status" value="1"/>
</dbReference>
<comment type="function">
    <text evidence="5 7">This protein is one of the early assembly proteins of the 50S ribosomal subunit, although it is not seen to bind rRNA by itself. It is important during the early stages of 50S assembly.</text>
</comment>
<dbReference type="Pfam" id="PF00572">
    <property type="entry name" value="Ribosomal_L13"/>
    <property type="match status" value="1"/>
</dbReference>
<dbReference type="HAMAP" id="MF_01366">
    <property type="entry name" value="Ribosomal_uL13"/>
    <property type="match status" value="1"/>
</dbReference>
<evidence type="ECO:0000256" key="1">
    <source>
        <dbReference type="ARBA" id="ARBA00006227"/>
    </source>
</evidence>
<comment type="similarity">
    <text evidence="1 5 6">Belongs to the universal ribosomal protein uL13 family.</text>
</comment>
<evidence type="ECO:0000256" key="5">
    <source>
        <dbReference type="HAMAP-Rule" id="MF_01366"/>
    </source>
</evidence>
<dbReference type="GO" id="GO:0022625">
    <property type="term" value="C:cytosolic large ribosomal subunit"/>
    <property type="evidence" value="ECO:0007669"/>
    <property type="project" value="TreeGrafter"/>
</dbReference>
<organism evidence="8 9">
    <name type="scientific">Lactobacillus acetotolerans</name>
    <dbReference type="NCBI Taxonomy" id="1600"/>
    <lineage>
        <taxon>Bacteria</taxon>
        <taxon>Bacillati</taxon>
        <taxon>Bacillota</taxon>
        <taxon>Bacilli</taxon>
        <taxon>Lactobacillales</taxon>
        <taxon>Lactobacillaceae</taxon>
        <taxon>Lactobacillus</taxon>
    </lineage>
</organism>
<proteinExistence type="inferred from homology"/>
<dbReference type="Proteomes" id="UP000035709">
    <property type="component" value="Chromosome"/>
</dbReference>
<dbReference type="PANTHER" id="PTHR11545:SF2">
    <property type="entry name" value="LARGE RIBOSOMAL SUBUNIT PROTEIN UL13M"/>
    <property type="match status" value="1"/>
</dbReference>
<evidence type="ECO:0000256" key="6">
    <source>
        <dbReference type="RuleBase" id="RU003877"/>
    </source>
</evidence>
<dbReference type="GO" id="GO:0006412">
    <property type="term" value="P:translation"/>
    <property type="evidence" value="ECO:0007669"/>
    <property type="project" value="UniProtKB-UniRule"/>
</dbReference>
<dbReference type="AlphaFoldDB" id="A0A0D6A218"/>
<dbReference type="CDD" id="cd00392">
    <property type="entry name" value="Ribosomal_L13"/>
    <property type="match status" value="1"/>
</dbReference>
<dbReference type="KEGG" id="lae:LBAT_0387"/>
<gene>
    <name evidence="5 7" type="primary">rplM</name>
    <name evidence="8" type="ORF">LBAT_0387</name>
</gene>
<evidence type="ECO:0000256" key="7">
    <source>
        <dbReference type="RuleBase" id="RU003878"/>
    </source>
</evidence>
<dbReference type="RefSeq" id="WP_060459216.1">
    <property type="nucleotide sequence ID" value="NZ_AP014808.1"/>
</dbReference>